<dbReference type="Proteomes" id="UP000507245">
    <property type="component" value="Unassembled WGS sequence"/>
</dbReference>
<name>A0A6J5Y768_PRUAR</name>
<dbReference type="EMBL" id="CAEKKB010000008">
    <property type="protein sequence ID" value="CAB4320247.1"/>
    <property type="molecule type" value="Genomic_DNA"/>
</dbReference>
<dbReference type="AlphaFoldDB" id="A0A6J5Y768"/>
<evidence type="ECO:0000313" key="1">
    <source>
        <dbReference type="EMBL" id="CAB4320247.1"/>
    </source>
</evidence>
<sequence length="77" mass="8130">MIHGRVDGDDQSNPGDDAVCQWEDAKRGKGGAESTGNAPLSLTGPYAVGIVAVVYEFVNNLGNKSWSGGGMEVGWWF</sequence>
<keyword evidence="2" id="KW-1185">Reference proteome</keyword>
<gene>
    <name evidence="1" type="ORF">ORAREDHAP_LOCUS48910</name>
</gene>
<evidence type="ECO:0000313" key="2">
    <source>
        <dbReference type="Proteomes" id="UP000507245"/>
    </source>
</evidence>
<protein>
    <submittedName>
        <fullName evidence="1">Uncharacterized protein</fullName>
    </submittedName>
</protein>
<accession>A0A6J5Y768</accession>
<organism evidence="1 2">
    <name type="scientific">Prunus armeniaca</name>
    <name type="common">Apricot</name>
    <name type="synonym">Armeniaca vulgaris</name>
    <dbReference type="NCBI Taxonomy" id="36596"/>
    <lineage>
        <taxon>Eukaryota</taxon>
        <taxon>Viridiplantae</taxon>
        <taxon>Streptophyta</taxon>
        <taxon>Embryophyta</taxon>
        <taxon>Tracheophyta</taxon>
        <taxon>Spermatophyta</taxon>
        <taxon>Magnoliopsida</taxon>
        <taxon>eudicotyledons</taxon>
        <taxon>Gunneridae</taxon>
        <taxon>Pentapetalae</taxon>
        <taxon>rosids</taxon>
        <taxon>fabids</taxon>
        <taxon>Rosales</taxon>
        <taxon>Rosaceae</taxon>
        <taxon>Amygdaloideae</taxon>
        <taxon>Amygdaleae</taxon>
        <taxon>Prunus</taxon>
    </lineage>
</organism>
<proteinExistence type="predicted"/>
<reference evidence="2" key="1">
    <citation type="journal article" date="2020" name="Genome Biol.">
        <title>Gamete binning: chromosome-level and haplotype-resolved genome assembly enabled by high-throughput single-cell sequencing of gamete genomes.</title>
        <authorList>
            <person name="Campoy J.A."/>
            <person name="Sun H."/>
            <person name="Goel M."/>
            <person name="Jiao W.-B."/>
            <person name="Folz-Donahue K."/>
            <person name="Wang N."/>
            <person name="Rubio M."/>
            <person name="Liu C."/>
            <person name="Kukat C."/>
            <person name="Ruiz D."/>
            <person name="Huettel B."/>
            <person name="Schneeberger K."/>
        </authorList>
    </citation>
    <scope>NUCLEOTIDE SEQUENCE [LARGE SCALE GENOMIC DNA]</scope>
    <source>
        <strain evidence="2">cv. Rojo Pasion</strain>
    </source>
</reference>